<gene>
    <name evidence="1" type="ORF">MCBMB27_02470</name>
    <name evidence="2" type="ORF">SAMN05192567_112202</name>
</gene>
<name>A0AAE8L739_9HYPH</name>
<evidence type="ECO:0000313" key="4">
    <source>
        <dbReference type="Proteomes" id="UP000199140"/>
    </source>
</evidence>
<sequence>MPRLEITGTERRYNTVAAIEDNGAWQMVMPFPRASIRAAALVGDERLICLSEDGELCLIAWRSRRDVVRRRLPRGDSCARRLFVTRDAELIAAYVSHVPSDETQYLHRLVVLRAADLEILLDGRGITWPSDGPIGRLSAEEAYPPRPGGPAILTIHGDLFEDLEGRLAFIGLRCGPGGSSYGLCRLERTDGSVRYDPLPEAVKPYWFSPSGRYAVTVRSDPSPGQPGAAADAVGDEPRHRAQAVELWTTEPVAHVATLVARPGPEPHRVMTEVAWEPDERALWVKYGFFWDRNTEFQRIGLDGARSPVFAFGRYAGAKAVSTFGDVADAERVEIRFYSDAVFIPRPWCADSGLARLIAQDEDGYRPLASAGPSASAVGRFLARSLPVVTVTDFSAAAIAESLGWLTGQIRADLAALLRSDALALTFRVGGKALTEPAFFARIARERIAVAPVLRELLTTYLEVQPALVAARNLYRQIWGPEDDQGALAPAMQALLHLDPAAHDVFRDYLAQRDGEHEDYSTTVMMQTYIAATGWRDRAMIGFGVYFALIRYRDGVISLGGGFLEEHGVLDAAEGLLDPADFAVLIREELDGFAARPDLDCHLGPDALSRELRASLATTAYGRRVLAALADRPAAPPGPT</sequence>
<dbReference type="Proteomes" id="UP000199140">
    <property type="component" value="Unassembled WGS sequence"/>
</dbReference>
<reference evidence="2 4" key="2">
    <citation type="submission" date="2016-10" db="EMBL/GenBank/DDBJ databases">
        <authorList>
            <person name="Varghese N."/>
            <person name="Submissions S."/>
        </authorList>
    </citation>
    <scope>NUCLEOTIDE SEQUENCE [LARGE SCALE GENOMIC DNA]</scope>
    <source>
        <strain evidence="2 4">CBMB27</strain>
    </source>
</reference>
<evidence type="ECO:0000313" key="2">
    <source>
        <dbReference type="EMBL" id="SFH04474.1"/>
    </source>
</evidence>
<protein>
    <submittedName>
        <fullName evidence="2">Uncharacterized protein</fullName>
    </submittedName>
</protein>
<dbReference type="AlphaFoldDB" id="A0AAE8L739"/>
<dbReference type="EMBL" id="CP015367">
    <property type="protein sequence ID" value="APT31761.1"/>
    <property type="molecule type" value="Genomic_DNA"/>
</dbReference>
<proteinExistence type="predicted"/>
<dbReference type="KEGG" id="mphy:MCBMB27_02470"/>
<dbReference type="Proteomes" id="UP000185487">
    <property type="component" value="Chromosome"/>
</dbReference>
<evidence type="ECO:0000313" key="3">
    <source>
        <dbReference type="Proteomes" id="UP000185487"/>
    </source>
</evidence>
<organism evidence="2 4">
    <name type="scientific">Methylobacterium phyllosphaerae</name>
    <dbReference type="NCBI Taxonomy" id="418223"/>
    <lineage>
        <taxon>Bacteria</taxon>
        <taxon>Pseudomonadati</taxon>
        <taxon>Pseudomonadota</taxon>
        <taxon>Alphaproteobacteria</taxon>
        <taxon>Hyphomicrobiales</taxon>
        <taxon>Methylobacteriaceae</taxon>
        <taxon>Methylobacterium</taxon>
    </lineage>
</organism>
<dbReference type="RefSeq" id="WP_236952956.1">
    <property type="nucleotide sequence ID" value="NZ_CP015367.1"/>
</dbReference>
<keyword evidence="3" id="KW-1185">Reference proteome</keyword>
<evidence type="ECO:0000313" key="1">
    <source>
        <dbReference type="EMBL" id="APT31761.1"/>
    </source>
</evidence>
<dbReference type="EMBL" id="FOPK01000012">
    <property type="protein sequence ID" value="SFH04474.1"/>
    <property type="molecule type" value="Genomic_DNA"/>
</dbReference>
<accession>A0AAE8L739</accession>
<reference evidence="1 3" key="1">
    <citation type="submission" date="2016-04" db="EMBL/GenBank/DDBJ databases">
        <title>Complete genome sequencing and analysis of CBMB27, Methylobacterium phyllosphaerae isolated from leaf tissues of rice (Oryza sativa L.).</title>
        <authorList>
            <person name="Lee Y."/>
            <person name="Hwangbo K."/>
            <person name="Chung H."/>
            <person name="Yoo J."/>
            <person name="Kim K.Y."/>
            <person name="Sa T.M."/>
            <person name="Um Y."/>
            <person name="Madhaiyan M."/>
        </authorList>
    </citation>
    <scope>NUCLEOTIDE SEQUENCE [LARGE SCALE GENOMIC DNA]</scope>
    <source>
        <strain evidence="1 3">CBMB27</strain>
    </source>
</reference>